<evidence type="ECO:0000259" key="6">
    <source>
        <dbReference type="PROSITE" id="PS50102"/>
    </source>
</evidence>
<feature type="region of interest" description="Disordered" evidence="5">
    <location>
        <begin position="1"/>
        <end position="207"/>
    </location>
</feature>
<organism evidence="7 8">
    <name type="scientific">Talaromyces pinophilus</name>
    <name type="common">Penicillium pinophilum</name>
    <dbReference type="NCBI Taxonomy" id="128442"/>
    <lineage>
        <taxon>Eukaryota</taxon>
        <taxon>Fungi</taxon>
        <taxon>Dikarya</taxon>
        <taxon>Ascomycota</taxon>
        <taxon>Pezizomycotina</taxon>
        <taxon>Eurotiomycetes</taxon>
        <taxon>Eurotiomycetidae</taxon>
        <taxon>Eurotiales</taxon>
        <taxon>Trichocomaceae</taxon>
        <taxon>Talaromyces</taxon>
        <taxon>Talaromyces sect. Talaromyces</taxon>
    </lineage>
</organism>
<dbReference type="PROSITE" id="PS50102">
    <property type="entry name" value="RRM"/>
    <property type="match status" value="1"/>
</dbReference>
<feature type="compositionally biased region" description="Basic and acidic residues" evidence="5">
    <location>
        <begin position="96"/>
        <end position="116"/>
    </location>
</feature>
<dbReference type="CDD" id="cd12307">
    <property type="entry name" value="RRM_NIFK_like"/>
    <property type="match status" value="1"/>
</dbReference>
<feature type="compositionally biased region" description="Basic residues" evidence="5">
    <location>
        <begin position="443"/>
        <end position="456"/>
    </location>
</feature>
<evidence type="ECO:0000256" key="3">
    <source>
        <dbReference type="ARBA" id="ARBA00023242"/>
    </source>
</evidence>
<feature type="compositionally biased region" description="Acidic residues" evidence="5">
    <location>
        <begin position="84"/>
        <end position="95"/>
    </location>
</feature>
<keyword evidence="3" id="KW-0539">Nucleus</keyword>
<keyword evidence="8" id="KW-1185">Reference proteome</keyword>
<feature type="region of interest" description="Disordered" evidence="5">
    <location>
        <begin position="393"/>
        <end position="456"/>
    </location>
</feature>
<dbReference type="GO" id="GO:0005730">
    <property type="term" value="C:nucleolus"/>
    <property type="evidence" value="ECO:0007669"/>
    <property type="project" value="UniProtKB-SubCell"/>
</dbReference>
<dbReference type="InterPro" id="IPR035979">
    <property type="entry name" value="RBD_domain_sf"/>
</dbReference>
<dbReference type="InterPro" id="IPR000504">
    <property type="entry name" value="RRM_dom"/>
</dbReference>
<dbReference type="InterPro" id="IPR012677">
    <property type="entry name" value="Nucleotide-bd_a/b_plait_sf"/>
</dbReference>
<dbReference type="Proteomes" id="UP000053095">
    <property type="component" value="Unassembled WGS sequence"/>
</dbReference>
<protein>
    <recommendedName>
        <fullName evidence="6">RRM domain-containing protein</fullName>
    </recommendedName>
</protein>
<comment type="subcellular location">
    <subcellularLocation>
        <location evidence="1">Nucleus</location>
        <location evidence="1">Nucleolus</location>
    </subcellularLocation>
</comment>
<dbReference type="Gene3D" id="3.30.70.330">
    <property type="match status" value="1"/>
</dbReference>
<proteinExistence type="predicted"/>
<keyword evidence="2 4" id="KW-0694">RNA-binding</keyword>
<evidence type="ECO:0000256" key="2">
    <source>
        <dbReference type="ARBA" id="ARBA00022884"/>
    </source>
</evidence>
<feature type="compositionally biased region" description="Acidic residues" evidence="5">
    <location>
        <begin position="162"/>
        <end position="173"/>
    </location>
</feature>
<evidence type="ECO:0000313" key="8">
    <source>
        <dbReference type="Proteomes" id="UP000053095"/>
    </source>
</evidence>
<gene>
    <name evidence="7" type="ORF">TCE0_034f09990</name>
</gene>
<evidence type="ECO:0000256" key="5">
    <source>
        <dbReference type="SAM" id="MobiDB-lite"/>
    </source>
</evidence>
<dbReference type="SMART" id="SM00360">
    <property type="entry name" value="RRM"/>
    <property type="match status" value="1"/>
</dbReference>
<reference evidence="8" key="1">
    <citation type="journal article" date="2015" name="Genome Announc.">
        <title>Draft genome sequence of Talaromyces cellulolyticus strain Y-94, a source of lignocellulosic biomass-degrading enzymes.</title>
        <authorList>
            <person name="Fujii T."/>
            <person name="Koike H."/>
            <person name="Sawayama S."/>
            <person name="Yano S."/>
            <person name="Inoue H."/>
        </authorList>
    </citation>
    <scope>NUCLEOTIDE SEQUENCE [LARGE SCALE GENOMIC DNA]</scope>
    <source>
        <strain evidence="8">Y-94</strain>
    </source>
</reference>
<dbReference type="EMBL" id="DF933830">
    <property type="protein sequence ID" value="GAM38891.1"/>
    <property type="molecule type" value="Genomic_DNA"/>
</dbReference>
<accession>A0A6V8HC33</accession>
<evidence type="ECO:0000256" key="1">
    <source>
        <dbReference type="ARBA" id="ARBA00004604"/>
    </source>
</evidence>
<sequence length="456" mass="50817">MAPEKKDKKRKATSAAAVATPDLPNKKSKKTTVAEPSPASTPKSILKKKNAEEKANGTAKPAVPETADAPARKIKPRKRASDFLSDDEDDKENEEETKSKKEKEAAKKVEKKETKKAAPAKTKKVEVVEQDESEDKGSEEEESENDEIDDQTAELIKGFESSGDEDASEDEGFEAGKAVPRIPDSKKAKRKIQKKLKENDQPDEPGTVYVGRIPHGFYEHQMRAYFSQFGDITRLRLSRNRVTGRSKHYAFIEFASSVVAKIVAETMNNYLMYGHILKCKFVPQEQQHPELWKGANRRYKRVPWNRIEKQRLERGKTRDKWAKSIEQEEKRRLAKAEKFKKLGYEFEMPELKAVDSVPVQEKLPAPEAAAETQSAIEDAAPAKDVAVVEVTAPAATAAEEETPKKKSKKAKKGKEQAEAEVETATPVKQVETAAATPETSSAKKSKAKKAKKSSKA</sequence>
<evidence type="ECO:0000313" key="7">
    <source>
        <dbReference type="EMBL" id="GAM38891.1"/>
    </source>
</evidence>
<evidence type="ECO:0000256" key="4">
    <source>
        <dbReference type="PROSITE-ProRule" id="PRU00176"/>
    </source>
</evidence>
<dbReference type="SUPFAM" id="SSF54928">
    <property type="entry name" value="RNA-binding domain, RBD"/>
    <property type="match status" value="1"/>
</dbReference>
<dbReference type="GO" id="GO:0003723">
    <property type="term" value="F:RNA binding"/>
    <property type="evidence" value="ECO:0007669"/>
    <property type="project" value="UniProtKB-UniRule"/>
</dbReference>
<dbReference type="Pfam" id="PF00076">
    <property type="entry name" value="RRM_1"/>
    <property type="match status" value="1"/>
</dbReference>
<comment type="caution">
    <text evidence="7">The sequence shown here is derived from an EMBL/GenBank/DDBJ whole genome shotgun (WGS) entry which is preliminary data.</text>
</comment>
<feature type="domain" description="RRM" evidence="6">
    <location>
        <begin position="206"/>
        <end position="284"/>
    </location>
</feature>
<dbReference type="AlphaFoldDB" id="A0A6V8HC33"/>
<feature type="compositionally biased region" description="Acidic residues" evidence="5">
    <location>
        <begin position="128"/>
        <end position="152"/>
    </location>
</feature>
<name>A0A6V8HC33_TALPI</name>
<dbReference type="PANTHER" id="PTHR46754">
    <property type="entry name" value="MKI67 FHA DOMAIN-INTERACTING NUCLEOLAR PHOSPHOPROTEIN"/>
    <property type="match status" value="1"/>
</dbReference>